<dbReference type="PANTHER" id="PTHR16306:SF0">
    <property type="entry name" value="TRANSLIN-ASSOCIATED FACTOR X-INTERACTING PROTEIN 1"/>
    <property type="match status" value="1"/>
</dbReference>
<evidence type="ECO:0000313" key="2">
    <source>
        <dbReference type="Proteomes" id="UP000663872"/>
    </source>
</evidence>
<dbReference type="PANTHER" id="PTHR16306">
    <property type="entry name" value="TRANSLIN-ASSOCIATED FACTOR X-INTERACTING PROTEIN 1"/>
    <property type="match status" value="1"/>
</dbReference>
<name>A0A817SNN5_9BILA</name>
<dbReference type="EMBL" id="CAJNYT010000005">
    <property type="protein sequence ID" value="CAF3296292.1"/>
    <property type="molecule type" value="Genomic_DNA"/>
</dbReference>
<dbReference type="AlphaFoldDB" id="A0A817SNN5"/>
<dbReference type="Proteomes" id="UP000663872">
    <property type="component" value="Unassembled WGS sequence"/>
</dbReference>
<sequence>MQEKTTRTDEETCVLKHFYDEDLYNDLDEKEVDNTTLRYTLLQCRRQLLMWVKVLTETDYAYARVELRDDFDKLKVETDNLKIATVLLNANFQELLDNCKCLIDQTTEILIDRNNYYSEWESNRNILTPRPDWDKCFRMVPNWKMLSIDKTSEQLVDILINEIVHGNTTQNNNEYFSMMTRDKNELHEKNMFFKQLCMNPCIEEKFIKNRHMRRRITGLLIKDIWSSKLFNENHSENKANIKLTDYVFDYLTKKFCSKEMAIEIGYNIKDACNRYRNSYEINLFWQILTGQIEENVYHYEMKEFARILQHLIKLSPNFSSQSVFKALKYNFKSLHVTFSFGKQYEFCFDKINDMPILCHDFIRSIAADTSNYNNKKLFRTFISFFFELFDRFQLISTIRWLDLASALHELYPHWTNERISLLITSAERDLKKSTIDNNELQFLLLFTVDDEGHLGEFLINIRQQLKLDKIEYIEKITDLLIGYPLISMNHFKQAVQFVDPHISEKELQRYVNWVFELDNISAMLNSEGISAQTNKTIESIKKIQSRDFEEIILRLERCSCFMH</sequence>
<reference evidence="1" key="1">
    <citation type="submission" date="2021-02" db="EMBL/GenBank/DDBJ databases">
        <authorList>
            <person name="Nowell W R."/>
        </authorList>
    </citation>
    <scope>NUCLEOTIDE SEQUENCE</scope>
</reference>
<proteinExistence type="predicted"/>
<organism evidence="1 2">
    <name type="scientific">Rotaria socialis</name>
    <dbReference type="NCBI Taxonomy" id="392032"/>
    <lineage>
        <taxon>Eukaryota</taxon>
        <taxon>Metazoa</taxon>
        <taxon>Spiralia</taxon>
        <taxon>Gnathifera</taxon>
        <taxon>Rotifera</taxon>
        <taxon>Eurotatoria</taxon>
        <taxon>Bdelloidea</taxon>
        <taxon>Philodinida</taxon>
        <taxon>Philodinidae</taxon>
        <taxon>Rotaria</taxon>
    </lineage>
</organism>
<accession>A0A817SNN5</accession>
<dbReference type="GO" id="GO:0005737">
    <property type="term" value="C:cytoplasm"/>
    <property type="evidence" value="ECO:0007669"/>
    <property type="project" value="TreeGrafter"/>
</dbReference>
<evidence type="ECO:0000313" key="1">
    <source>
        <dbReference type="EMBL" id="CAF3296292.1"/>
    </source>
</evidence>
<comment type="caution">
    <text evidence="1">The sequence shown here is derived from an EMBL/GenBank/DDBJ whole genome shotgun (WGS) entry which is preliminary data.</text>
</comment>
<gene>
    <name evidence="1" type="ORF">GRG538_LOCUS175</name>
</gene>
<protein>
    <submittedName>
        <fullName evidence="1">Uncharacterized protein</fullName>
    </submittedName>
</protein>